<sequence length="68" mass="7180">MLRMVQQNGAFAGTSAGCRQNPTGIRWVNGGHEPNTLNVEASLTYQVARGLRPGAIGRLQAISGLMKG</sequence>
<evidence type="ECO:0000313" key="2">
    <source>
        <dbReference type="Proteomes" id="UP000239590"/>
    </source>
</evidence>
<dbReference type="AlphaFoldDB" id="A0A2S7ITE3"/>
<dbReference type="PROSITE" id="PS51257">
    <property type="entry name" value="PROKAR_LIPOPROTEIN"/>
    <property type="match status" value="1"/>
</dbReference>
<evidence type="ECO:0000313" key="1">
    <source>
        <dbReference type="EMBL" id="PQA60898.1"/>
    </source>
</evidence>
<protein>
    <submittedName>
        <fullName evidence="1">Uncharacterized protein</fullName>
    </submittedName>
</protein>
<organism evidence="1 2">
    <name type="scientific">Siphonobacter curvatus</name>
    <dbReference type="NCBI Taxonomy" id="2094562"/>
    <lineage>
        <taxon>Bacteria</taxon>
        <taxon>Pseudomonadati</taxon>
        <taxon>Bacteroidota</taxon>
        <taxon>Cytophagia</taxon>
        <taxon>Cytophagales</taxon>
        <taxon>Cytophagaceae</taxon>
        <taxon>Siphonobacter</taxon>
    </lineage>
</organism>
<keyword evidence="2" id="KW-1185">Reference proteome</keyword>
<accession>A0A2S7ITE3</accession>
<dbReference type="Proteomes" id="UP000239590">
    <property type="component" value="Unassembled WGS sequence"/>
</dbReference>
<name>A0A2S7ITE3_9BACT</name>
<comment type="caution">
    <text evidence="1">The sequence shown here is derived from an EMBL/GenBank/DDBJ whole genome shotgun (WGS) entry which is preliminary data.</text>
</comment>
<proteinExistence type="predicted"/>
<gene>
    <name evidence="1" type="ORF">C5O19_15170</name>
</gene>
<reference evidence="2" key="1">
    <citation type="submission" date="2018-02" db="EMBL/GenBank/DDBJ databases">
        <title>Genome sequencing of Solimonas sp. HR-BB.</title>
        <authorList>
            <person name="Lee Y."/>
            <person name="Jeon C.O."/>
        </authorList>
    </citation>
    <scope>NUCLEOTIDE SEQUENCE [LARGE SCALE GENOMIC DNA]</scope>
    <source>
        <strain evidence="2">HR-U</strain>
    </source>
</reference>
<dbReference type="EMBL" id="PTRA01000001">
    <property type="protein sequence ID" value="PQA60898.1"/>
    <property type="molecule type" value="Genomic_DNA"/>
</dbReference>